<gene>
    <name evidence="3" type="ORF">SASPL_106039</name>
</gene>
<dbReference type="GO" id="GO:0000226">
    <property type="term" value="P:microtubule cytoskeleton organization"/>
    <property type="evidence" value="ECO:0007669"/>
    <property type="project" value="InterPro"/>
</dbReference>
<name>A0A8X8YPU6_SALSN</name>
<keyword evidence="4" id="KW-1185">Reference proteome</keyword>
<feature type="compositionally biased region" description="Polar residues" evidence="1">
    <location>
        <begin position="448"/>
        <end position="458"/>
    </location>
</feature>
<organism evidence="3">
    <name type="scientific">Salvia splendens</name>
    <name type="common">Scarlet sage</name>
    <dbReference type="NCBI Taxonomy" id="180675"/>
    <lineage>
        <taxon>Eukaryota</taxon>
        <taxon>Viridiplantae</taxon>
        <taxon>Streptophyta</taxon>
        <taxon>Embryophyta</taxon>
        <taxon>Tracheophyta</taxon>
        <taxon>Spermatophyta</taxon>
        <taxon>Magnoliopsida</taxon>
        <taxon>eudicotyledons</taxon>
        <taxon>Gunneridae</taxon>
        <taxon>Pentapetalae</taxon>
        <taxon>asterids</taxon>
        <taxon>lamiids</taxon>
        <taxon>Lamiales</taxon>
        <taxon>Lamiaceae</taxon>
        <taxon>Nepetoideae</taxon>
        <taxon>Mentheae</taxon>
        <taxon>Salviinae</taxon>
        <taxon>Salvia</taxon>
        <taxon>Salvia subgen. Calosphace</taxon>
        <taxon>core Calosphace</taxon>
    </lineage>
</organism>
<feature type="region of interest" description="Disordered" evidence="1">
    <location>
        <begin position="334"/>
        <end position="476"/>
    </location>
</feature>
<proteinExistence type="predicted"/>
<dbReference type="GO" id="GO:0051287">
    <property type="term" value="F:NAD binding"/>
    <property type="evidence" value="ECO:0007669"/>
    <property type="project" value="InterPro"/>
</dbReference>
<feature type="domain" description="D-isomer specific 2-hydroxyacid dehydrogenase NAD-binding" evidence="2">
    <location>
        <begin position="119"/>
        <end position="302"/>
    </location>
</feature>
<feature type="compositionally biased region" description="Polar residues" evidence="1">
    <location>
        <begin position="360"/>
        <end position="403"/>
    </location>
</feature>
<evidence type="ECO:0000259" key="2">
    <source>
        <dbReference type="Pfam" id="PF02826"/>
    </source>
</evidence>
<reference evidence="3" key="1">
    <citation type="submission" date="2018-01" db="EMBL/GenBank/DDBJ databases">
        <authorList>
            <person name="Mao J.F."/>
        </authorList>
    </citation>
    <scope>NUCLEOTIDE SEQUENCE</scope>
    <source>
        <strain evidence="3">Huo1</strain>
        <tissue evidence="3">Leaf</tissue>
    </source>
</reference>
<reference evidence="3" key="2">
    <citation type="submission" date="2020-08" db="EMBL/GenBank/DDBJ databases">
        <title>Plant Genome Project.</title>
        <authorList>
            <person name="Zhang R.-G."/>
        </authorList>
    </citation>
    <scope>NUCLEOTIDE SEQUENCE</scope>
    <source>
        <strain evidence="3">Huo1</strain>
        <tissue evidence="3">Leaf</tissue>
    </source>
</reference>
<dbReference type="PANTHER" id="PTHR43254">
    <property type="entry name" value="C-TERMINAL BINDING PROTEIN AN-RELATED"/>
    <property type="match status" value="1"/>
</dbReference>
<dbReference type="InterPro" id="IPR045015">
    <property type="entry name" value="AN-like"/>
</dbReference>
<comment type="caution">
    <text evidence="3">The sequence shown here is derived from an EMBL/GenBank/DDBJ whole genome shotgun (WGS) entry which is preliminary data.</text>
</comment>
<sequence>MPQSGGAAAKSQPLPLVVTLNCIEDTLLEEECLSCVAEVEHVSLSRLAESRIESATAVLIHSLSLLPRAAQRRFRPWQLILCLGSSDRAVDSALASELGLNRLIHVDVSRSEEVADTVMALILGLLRRTHLLSRHTLSASGWLGSVQPLCRGMRRCRGLVLGIVGRSASATSLANRSLAFKMSVLYFDVQEGNGKISRSSLTFPAAARRMDTLNDLLAASDLISLHCALTNDTIQIINADCLQHIKPGAFLVNTGSSQLLDDCAVKQLLIDGTLAGCALDGAEGPQWMEAWLREMPNVLILPRSADYSEEVWIEIREKAISILQQFVVGNAIPKNAVSDEEDEEESELESKNKHSPMLESETSFQGSASELQAESSQKKVLNQSKDNSPQNQSSVLSQSNMNRSETKRNRSSKKAKKKHGRQKSQNKADGALTFEKESSSYREDDATMSGTDQVLSSSEDSRNRKTPVDSKAELTPELPLNSSRELVKKSGELLKDGFIVSLHARDHPALHVSRQRVKGGGWFLDTLSNVTKRDPAAQFLVVYRNKDTIGFRSFTAGGKLLQINRRMEFVFASHSFDVWESWTVEGSLEECRLVNCRNPLAVLDVRIEIVAALGEDGITRWLD</sequence>
<feature type="compositionally biased region" description="Basic and acidic residues" evidence="1">
    <location>
        <begin position="459"/>
        <end position="474"/>
    </location>
</feature>
<dbReference type="Pfam" id="PF02826">
    <property type="entry name" value="2-Hacid_dh_C"/>
    <property type="match status" value="1"/>
</dbReference>
<dbReference type="InterPro" id="IPR006140">
    <property type="entry name" value="D-isomer_DH_NAD-bd"/>
</dbReference>
<protein>
    <recommendedName>
        <fullName evidence="2">D-isomer specific 2-hydroxyacid dehydrogenase NAD-binding domain-containing protein</fullName>
    </recommendedName>
</protein>
<dbReference type="Proteomes" id="UP000298416">
    <property type="component" value="Unassembled WGS sequence"/>
</dbReference>
<evidence type="ECO:0000313" key="3">
    <source>
        <dbReference type="EMBL" id="KAG6434407.1"/>
    </source>
</evidence>
<dbReference type="OrthoDB" id="9991913at2759"/>
<feature type="compositionally biased region" description="Basic residues" evidence="1">
    <location>
        <begin position="409"/>
        <end position="424"/>
    </location>
</feature>
<feature type="compositionally biased region" description="Acidic residues" evidence="1">
    <location>
        <begin position="338"/>
        <end position="347"/>
    </location>
</feature>
<dbReference type="EMBL" id="PNBA02000002">
    <property type="protein sequence ID" value="KAG6434407.1"/>
    <property type="molecule type" value="Genomic_DNA"/>
</dbReference>
<dbReference type="AlphaFoldDB" id="A0A8X8YPU6"/>
<dbReference type="PANTHER" id="PTHR43254:SF3">
    <property type="entry name" value="C-TERMINAL BINDING PROTEIN AN"/>
    <property type="match status" value="1"/>
</dbReference>
<evidence type="ECO:0000313" key="4">
    <source>
        <dbReference type="Proteomes" id="UP000298416"/>
    </source>
</evidence>
<accession>A0A8X8YPU6</accession>
<feature type="compositionally biased region" description="Basic and acidic residues" evidence="1">
    <location>
        <begin position="434"/>
        <end position="445"/>
    </location>
</feature>
<evidence type="ECO:0000256" key="1">
    <source>
        <dbReference type="SAM" id="MobiDB-lite"/>
    </source>
</evidence>